<keyword evidence="3" id="KW-1185">Reference proteome</keyword>
<dbReference type="PANTHER" id="PTHR30050">
    <property type="entry name" value="CHROMOSOMAL REPLICATION INITIATOR PROTEIN DNAA"/>
    <property type="match status" value="1"/>
</dbReference>
<dbReference type="Proteomes" id="UP001284601">
    <property type="component" value="Unassembled WGS sequence"/>
</dbReference>
<dbReference type="SUPFAM" id="SSF52540">
    <property type="entry name" value="P-loop containing nucleoside triphosphate hydrolases"/>
    <property type="match status" value="1"/>
</dbReference>
<dbReference type="GO" id="GO:0005524">
    <property type="term" value="F:ATP binding"/>
    <property type="evidence" value="ECO:0007669"/>
    <property type="project" value="UniProtKB-KW"/>
</dbReference>
<reference evidence="3" key="1">
    <citation type="submission" date="2023-07" db="EMBL/GenBank/DDBJ databases">
        <title>Conexibacter stalactiti sp. nov., isolated from stalactites in a lava cave and emended description of the genus Conexibacter.</title>
        <authorList>
            <person name="Lee S.D."/>
        </authorList>
    </citation>
    <scope>NUCLEOTIDE SEQUENCE [LARGE SCALE GENOMIC DNA]</scope>
    <source>
        <strain evidence="3">KCTC 39840</strain>
    </source>
</reference>
<proteinExistence type="predicted"/>
<feature type="domain" description="IstB-like ATP-binding" evidence="1">
    <location>
        <begin position="95"/>
        <end position="204"/>
    </location>
</feature>
<dbReference type="PANTHER" id="PTHR30050:SF4">
    <property type="entry name" value="ATP-BINDING PROTEIN RV3427C IN INSERTION SEQUENCE-RELATED"/>
    <property type="match status" value="1"/>
</dbReference>
<dbReference type="Pfam" id="PF01695">
    <property type="entry name" value="IstB_IS21"/>
    <property type="match status" value="1"/>
</dbReference>
<organism evidence="2 3">
    <name type="scientific">Conexibacter stalactiti</name>
    <dbReference type="NCBI Taxonomy" id="1940611"/>
    <lineage>
        <taxon>Bacteria</taxon>
        <taxon>Bacillati</taxon>
        <taxon>Actinomycetota</taxon>
        <taxon>Thermoleophilia</taxon>
        <taxon>Solirubrobacterales</taxon>
        <taxon>Conexibacteraceae</taxon>
        <taxon>Conexibacter</taxon>
    </lineage>
</organism>
<comment type="caution">
    <text evidence="2">The sequence shown here is derived from an EMBL/GenBank/DDBJ whole genome shotgun (WGS) entry which is preliminary data.</text>
</comment>
<dbReference type="Gene3D" id="3.40.50.300">
    <property type="entry name" value="P-loop containing nucleotide triphosphate hydrolases"/>
    <property type="match status" value="1"/>
</dbReference>
<gene>
    <name evidence="2" type="ORF">R7226_12415</name>
</gene>
<dbReference type="EMBL" id="JAWSTH010000028">
    <property type="protein sequence ID" value="MDW5595146.1"/>
    <property type="molecule type" value="Genomic_DNA"/>
</dbReference>
<reference evidence="2 3" key="2">
    <citation type="submission" date="2023-10" db="EMBL/GenBank/DDBJ databases">
        <authorList>
            <person name="Han X.F."/>
        </authorList>
    </citation>
    <scope>NUCLEOTIDE SEQUENCE [LARGE SCALE GENOMIC DNA]</scope>
    <source>
        <strain evidence="2 3">KCTC 39840</strain>
    </source>
</reference>
<protein>
    <submittedName>
        <fullName evidence="2">ATP-binding protein</fullName>
    </submittedName>
</protein>
<sequence length="257" mass="29309">MAVEPTRSAPLKPCTYGLCDGSGMVVDWEANETYRCRCWPEQVQRRRSRRLSREIPKRFRNIGFEREPVPSIARTAPDVVRAVRRYSERVDEMLDRGEGMWFLGSPGTGKSHLAYLISQAALAANRSVAIYTGPRLLDEIRRTYGDEDSGSTLDLIDRLTSVELLHVEDLAVARPTDWVLEQLYNIINGRYENEKSIVFTCDLTGDAEEGSDAMDPRWLARHITERNFSRLVEMCGDPQLLMGPDSRVGYRPHAWES</sequence>
<evidence type="ECO:0000313" key="2">
    <source>
        <dbReference type="EMBL" id="MDW5595146.1"/>
    </source>
</evidence>
<dbReference type="InterPro" id="IPR002611">
    <property type="entry name" value="IstB_ATP-bd"/>
</dbReference>
<evidence type="ECO:0000259" key="1">
    <source>
        <dbReference type="Pfam" id="PF01695"/>
    </source>
</evidence>
<keyword evidence="2" id="KW-0067">ATP-binding</keyword>
<dbReference type="InterPro" id="IPR027417">
    <property type="entry name" value="P-loop_NTPase"/>
</dbReference>
<dbReference type="RefSeq" id="WP_318597482.1">
    <property type="nucleotide sequence ID" value="NZ_JAWSTH010000028.1"/>
</dbReference>
<evidence type="ECO:0000313" key="3">
    <source>
        <dbReference type="Proteomes" id="UP001284601"/>
    </source>
</evidence>
<name>A0ABU4HPA0_9ACTN</name>
<accession>A0ABU4HPA0</accession>
<keyword evidence="2" id="KW-0547">Nucleotide-binding</keyword>